<feature type="compositionally biased region" description="Polar residues" evidence="7">
    <location>
        <begin position="199"/>
        <end position="222"/>
    </location>
</feature>
<evidence type="ECO:0000256" key="4">
    <source>
        <dbReference type="ARBA" id="ARBA00023273"/>
    </source>
</evidence>
<accession>A0A210QD55</accession>
<dbReference type="STRING" id="6573.A0A210QD55"/>
<dbReference type="InterPro" id="IPR011992">
    <property type="entry name" value="EF-hand-dom_pair"/>
</dbReference>
<evidence type="ECO:0000256" key="3">
    <source>
        <dbReference type="ARBA" id="ARBA00022737"/>
    </source>
</evidence>
<evidence type="ECO:0000256" key="2">
    <source>
        <dbReference type="ARBA" id="ARBA00022574"/>
    </source>
</evidence>
<dbReference type="FunFam" id="2.130.10.10:FF:000427">
    <property type="entry name" value="WD repeat domain 66"/>
    <property type="match status" value="1"/>
</dbReference>
<comment type="caution">
    <text evidence="8">The sequence shown here is derived from an EMBL/GenBank/DDBJ whole genome shotgun (WGS) entry which is preliminary data.</text>
</comment>
<feature type="region of interest" description="Disordered" evidence="7">
    <location>
        <begin position="1"/>
        <end position="256"/>
    </location>
</feature>
<dbReference type="SMART" id="SM00320">
    <property type="entry name" value="WD40"/>
    <property type="match status" value="8"/>
</dbReference>
<feature type="repeat" description="WD" evidence="6">
    <location>
        <begin position="914"/>
        <end position="949"/>
    </location>
</feature>
<dbReference type="Pfam" id="PF00400">
    <property type="entry name" value="WD40"/>
    <property type="match status" value="3"/>
</dbReference>
<feature type="compositionally biased region" description="Low complexity" evidence="7">
    <location>
        <begin position="95"/>
        <end position="118"/>
    </location>
</feature>
<dbReference type="PROSITE" id="PS50082">
    <property type="entry name" value="WD_REPEATS_2"/>
    <property type="match status" value="2"/>
</dbReference>
<keyword evidence="2 6" id="KW-0853">WD repeat</keyword>
<dbReference type="EMBL" id="NEDP02004104">
    <property type="protein sequence ID" value="OWF46674.1"/>
    <property type="molecule type" value="Genomic_DNA"/>
</dbReference>
<dbReference type="Gene3D" id="2.130.10.10">
    <property type="entry name" value="YVTN repeat-like/Quinoprotein amine dehydrogenase"/>
    <property type="match status" value="2"/>
</dbReference>
<dbReference type="InterPro" id="IPR015943">
    <property type="entry name" value="WD40/YVTN_repeat-like_dom_sf"/>
</dbReference>
<dbReference type="OrthoDB" id="4899631at2759"/>
<evidence type="ECO:0000256" key="7">
    <source>
        <dbReference type="SAM" id="MobiDB-lite"/>
    </source>
</evidence>
<dbReference type="PANTHER" id="PTHR13720">
    <property type="entry name" value="WD-40 REPEAT PROTEIN"/>
    <property type="match status" value="1"/>
</dbReference>
<protein>
    <recommendedName>
        <fullName evidence="5">Cilia- and flagella-associated protein 251</fullName>
    </recommendedName>
</protein>
<dbReference type="Proteomes" id="UP000242188">
    <property type="component" value="Unassembled WGS sequence"/>
</dbReference>
<comment type="subcellular location">
    <subcellularLocation>
        <location evidence="1">Cell projection</location>
        <location evidence="1">Cilium</location>
    </subcellularLocation>
</comment>
<dbReference type="SUPFAM" id="SSF47473">
    <property type="entry name" value="EF-hand"/>
    <property type="match status" value="1"/>
</dbReference>
<dbReference type="InterPro" id="IPR050630">
    <property type="entry name" value="WD_repeat_EMAP"/>
</dbReference>
<dbReference type="SUPFAM" id="SSF50978">
    <property type="entry name" value="WD40 repeat-like"/>
    <property type="match status" value="2"/>
</dbReference>
<dbReference type="Gene3D" id="1.10.238.10">
    <property type="entry name" value="EF-hand"/>
    <property type="match status" value="1"/>
</dbReference>
<dbReference type="InterPro" id="IPR036322">
    <property type="entry name" value="WD40_repeat_dom_sf"/>
</dbReference>
<feature type="compositionally biased region" description="Basic and acidic residues" evidence="7">
    <location>
        <begin position="38"/>
        <end position="60"/>
    </location>
</feature>
<dbReference type="PANTHER" id="PTHR13720:SF13">
    <property type="entry name" value="CILIA- AND FLAGELLA-ASSOCIATED PROTEIN 251"/>
    <property type="match status" value="1"/>
</dbReference>
<feature type="compositionally biased region" description="Basic and acidic residues" evidence="7">
    <location>
        <begin position="15"/>
        <end position="31"/>
    </location>
</feature>
<dbReference type="InterPro" id="IPR001680">
    <property type="entry name" value="WD40_rpt"/>
</dbReference>
<evidence type="ECO:0000313" key="9">
    <source>
        <dbReference type="Proteomes" id="UP000242188"/>
    </source>
</evidence>
<feature type="compositionally biased region" description="Acidic residues" evidence="7">
    <location>
        <begin position="138"/>
        <end position="152"/>
    </location>
</feature>
<evidence type="ECO:0000256" key="1">
    <source>
        <dbReference type="ARBA" id="ARBA00004138"/>
    </source>
</evidence>
<name>A0A210QD55_MIZYE</name>
<keyword evidence="4" id="KW-0966">Cell projection</keyword>
<reference evidence="8 9" key="1">
    <citation type="journal article" date="2017" name="Nat. Ecol. Evol.">
        <title>Scallop genome provides insights into evolution of bilaterian karyotype and development.</title>
        <authorList>
            <person name="Wang S."/>
            <person name="Zhang J."/>
            <person name="Jiao W."/>
            <person name="Li J."/>
            <person name="Xun X."/>
            <person name="Sun Y."/>
            <person name="Guo X."/>
            <person name="Huan P."/>
            <person name="Dong B."/>
            <person name="Zhang L."/>
            <person name="Hu X."/>
            <person name="Sun X."/>
            <person name="Wang J."/>
            <person name="Zhao C."/>
            <person name="Wang Y."/>
            <person name="Wang D."/>
            <person name="Huang X."/>
            <person name="Wang R."/>
            <person name="Lv J."/>
            <person name="Li Y."/>
            <person name="Zhang Z."/>
            <person name="Liu B."/>
            <person name="Lu W."/>
            <person name="Hui Y."/>
            <person name="Liang J."/>
            <person name="Zhou Z."/>
            <person name="Hou R."/>
            <person name="Li X."/>
            <person name="Liu Y."/>
            <person name="Li H."/>
            <person name="Ning X."/>
            <person name="Lin Y."/>
            <person name="Zhao L."/>
            <person name="Xing Q."/>
            <person name="Dou J."/>
            <person name="Li Y."/>
            <person name="Mao J."/>
            <person name="Guo H."/>
            <person name="Dou H."/>
            <person name="Li T."/>
            <person name="Mu C."/>
            <person name="Jiang W."/>
            <person name="Fu Q."/>
            <person name="Fu X."/>
            <person name="Miao Y."/>
            <person name="Liu J."/>
            <person name="Yu Q."/>
            <person name="Li R."/>
            <person name="Liao H."/>
            <person name="Li X."/>
            <person name="Kong Y."/>
            <person name="Jiang Z."/>
            <person name="Chourrout D."/>
            <person name="Li R."/>
            <person name="Bao Z."/>
        </authorList>
    </citation>
    <scope>NUCLEOTIDE SEQUENCE [LARGE SCALE GENOMIC DNA]</scope>
    <source>
        <strain evidence="8 9">PY_sf001</strain>
    </source>
</reference>
<keyword evidence="9" id="KW-1185">Reference proteome</keyword>
<keyword evidence="3" id="KW-0677">Repeat</keyword>
<feature type="repeat" description="WD" evidence="6">
    <location>
        <begin position="631"/>
        <end position="672"/>
    </location>
</feature>
<evidence type="ECO:0000256" key="5">
    <source>
        <dbReference type="ARBA" id="ARBA00040994"/>
    </source>
</evidence>
<dbReference type="AlphaFoldDB" id="A0A210QD55"/>
<proteinExistence type="predicted"/>
<dbReference type="GO" id="GO:0031514">
    <property type="term" value="C:motile cilium"/>
    <property type="evidence" value="ECO:0007669"/>
    <property type="project" value="TreeGrafter"/>
</dbReference>
<organism evidence="8 9">
    <name type="scientific">Mizuhopecten yessoensis</name>
    <name type="common">Japanese scallop</name>
    <name type="synonym">Patinopecten yessoensis</name>
    <dbReference type="NCBI Taxonomy" id="6573"/>
    <lineage>
        <taxon>Eukaryota</taxon>
        <taxon>Metazoa</taxon>
        <taxon>Spiralia</taxon>
        <taxon>Lophotrochozoa</taxon>
        <taxon>Mollusca</taxon>
        <taxon>Bivalvia</taxon>
        <taxon>Autobranchia</taxon>
        <taxon>Pteriomorphia</taxon>
        <taxon>Pectinida</taxon>
        <taxon>Pectinoidea</taxon>
        <taxon>Pectinidae</taxon>
        <taxon>Mizuhopecten</taxon>
    </lineage>
</organism>
<evidence type="ECO:0000313" key="8">
    <source>
        <dbReference type="EMBL" id="OWF46674.1"/>
    </source>
</evidence>
<gene>
    <name evidence="8" type="ORF">KP79_PYT16117</name>
</gene>
<sequence>MADEEGQSAPVAQEEEQKQDEIAAEPVKEGEGETQEQTGEKSEAKVEEAPKEEEPKKDDAEPPYGETGTTEEKSQDVNENAGGGQEGEEKEGEQQENTTDAPTEPTAPETTEGAGEAGQLQTETSEVEGETKPAPTEKDEETAQETVAEEEEKLVPVFTTDTSMDVEQPKPSEVSEQAPTEAPVVEAPSTEAPKEATQADMSQQQSETAGPTEETTGQSPRTVTREKTLSPPPPTETMGTMSTQQEPPPETNLIPDAPKIPVIEREPSQMEGTMSNTALNVVWSFGLNRNIPVKNLTDNNRKLIMYACAHVGVLYDYEANRQHILQGHVNPLTCTCVSEDKRWLATGDKGKDSMVIIWDTYTGVPVQTIFDDDQEGGVVAMAMTPDARYLATLSSAKKQVLAIWDWTVDGENPMCTAELSPNYGVQNFIKFNEEDIHYLVTNSDSQVVFYHWSDSHMEYFAPPLTDQDFNKPVGRYSQSIFQRNSSRVYSGTSIGNLVVWDNNKPVTKLKSMELSANKKALKIIRLQDRGINVLQTTEKYIVVGDMAGHVKFFDESLKLVHWYQDFHLGPITSVSFAYDADFQAVAKDGTNYPPDATIEAKKFVIKDFVVGSSIAIVGSITADGTKVKVIHREHDAAIHALTAHPRLPYIVIGSYSGLLKIWDYEKKQVMVTRMFEKGNLIRCCSYDPKGAYIAVGFVNGSVRILDSITLKDEVAEPFRYARDAITHIAFSHDSKFIATADAEFTMTLFKRQRGDEEPYMYLGRYRAHYKPIKDIMFGVHLDTDQPRLLSLGMDRVLVEYDLENSEQDDIRISSTDRIEQSAVPQCMAWYPPITKEHFIVTANDQFKFKLYNATTKMCRKTLLGPTYGSPIQKLCVLPTKDPARDKRYVAYITKYKVGLHILPLDGNPHNAMALIAHPAEVANMACSHDGKYIFTSGGTDSTVHMWEINLKALEAQSSLGGEDLVPFYGLLEGGREGELFAELEDYFYYAQIRNKGVNDMGRREVSTKIPLSEVPFVMRAMGFYPSEQEIEDMLNEVKFSRYVETGQYVDSIDLGEFIKLYTNHRPAFGLDPEKLVEAFDILGVATHKGSAIERGDLLDFLQTKGEHMTEYELAEYLTTLLGFNAEGGSSELQEFDSSQAGDVIDQNLPHQITADMFSKEVLGFSMYNETPQSEM</sequence>
<evidence type="ECO:0000256" key="6">
    <source>
        <dbReference type="PROSITE-ProRule" id="PRU00221"/>
    </source>
</evidence>